<evidence type="ECO:0000256" key="11">
    <source>
        <dbReference type="ARBA" id="ARBA00022741"/>
    </source>
</evidence>
<evidence type="ECO:0000256" key="20">
    <source>
        <dbReference type="ARBA" id="ARBA00049035"/>
    </source>
</evidence>
<evidence type="ECO:0000256" key="3">
    <source>
        <dbReference type="ARBA" id="ARBA00004799"/>
    </source>
</evidence>
<evidence type="ECO:0000256" key="16">
    <source>
        <dbReference type="ARBA" id="ARBA00030592"/>
    </source>
</evidence>
<evidence type="ECO:0000256" key="9">
    <source>
        <dbReference type="ARBA" id="ARBA00022598"/>
    </source>
</evidence>
<dbReference type="GO" id="GO:0008841">
    <property type="term" value="F:dihydrofolate synthase activity"/>
    <property type="evidence" value="ECO:0007669"/>
    <property type="project" value="UniProtKB-EC"/>
</dbReference>
<keyword evidence="10" id="KW-0479">Metal-binding</keyword>
<dbReference type="InterPro" id="IPR004101">
    <property type="entry name" value="Mur_ligase_C"/>
</dbReference>
<evidence type="ECO:0000256" key="14">
    <source>
        <dbReference type="ARBA" id="ARBA00022909"/>
    </source>
</evidence>
<comment type="catalytic activity">
    <reaction evidence="19">
        <text>10-formyltetrahydrofolyl-(gamma-L-Glu)(n) + L-glutamate + ATP = 10-formyltetrahydrofolyl-(gamma-L-Glu)(n+1) + ADP + phosphate + H(+)</text>
        <dbReference type="Rhea" id="RHEA:51904"/>
        <dbReference type="Rhea" id="RHEA-COMP:13088"/>
        <dbReference type="Rhea" id="RHEA-COMP:14300"/>
        <dbReference type="ChEBI" id="CHEBI:15378"/>
        <dbReference type="ChEBI" id="CHEBI:29985"/>
        <dbReference type="ChEBI" id="CHEBI:30616"/>
        <dbReference type="ChEBI" id="CHEBI:43474"/>
        <dbReference type="ChEBI" id="CHEBI:134413"/>
        <dbReference type="ChEBI" id="CHEBI:456216"/>
        <dbReference type="EC" id="6.3.2.17"/>
    </reaction>
</comment>
<dbReference type="GO" id="GO:0046656">
    <property type="term" value="P:folic acid biosynthetic process"/>
    <property type="evidence" value="ECO:0007669"/>
    <property type="project" value="UniProtKB-KW"/>
</dbReference>
<dbReference type="GO" id="GO:0005524">
    <property type="term" value="F:ATP binding"/>
    <property type="evidence" value="ECO:0007669"/>
    <property type="project" value="UniProtKB-KW"/>
</dbReference>
<reference evidence="25 26" key="1">
    <citation type="submission" date="2019-02" db="EMBL/GenBank/DDBJ databases">
        <title>Deep-cultivation of Planctomycetes and their phenomic and genomic characterization uncovers novel biology.</title>
        <authorList>
            <person name="Wiegand S."/>
            <person name="Jogler M."/>
            <person name="Boedeker C."/>
            <person name="Pinto D."/>
            <person name="Vollmers J."/>
            <person name="Rivas-Marin E."/>
            <person name="Kohn T."/>
            <person name="Peeters S.H."/>
            <person name="Heuer A."/>
            <person name="Rast P."/>
            <person name="Oberbeckmann S."/>
            <person name="Bunk B."/>
            <person name="Jeske O."/>
            <person name="Meyerdierks A."/>
            <person name="Storesund J.E."/>
            <person name="Kallscheuer N."/>
            <person name="Luecker S."/>
            <person name="Lage O.M."/>
            <person name="Pohl T."/>
            <person name="Merkel B.J."/>
            <person name="Hornburger P."/>
            <person name="Mueller R.-W."/>
            <person name="Bruemmer F."/>
            <person name="Labrenz M."/>
            <person name="Spormann A.M."/>
            <person name="Op den Camp H."/>
            <person name="Overmann J."/>
            <person name="Amann R."/>
            <person name="Jetten M.S.M."/>
            <person name="Mascher T."/>
            <person name="Medema M.H."/>
            <person name="Devos D.P."/>
            <person name="Kaster A.-K."/>
            <person name="Ovreas L."/>
            <person name="Rohde M."/>
            <person name="Galperin M.Y."/>
            <person name="Jogler C."/>
        </authorList>
    </citation>
    <scope>NUCLEOTIDE SEQUENCE [LARGE SCALE GENOMIC DNA]</scope>
    <source>
        <strain evidence="25 26">Pla110</strain>
    </source>
</reference>
<dbReference type="OrthoDB" id="9809356at2"/>
<dbReference type="PANTHER" id="PTHR11136:SF0">
    <property type="entry name" value="DIHYDROFOLATE SYNTHETASE-RELATED"/>
    <property type="match status" value="1"/>
</dbReference>
<dbReference type="EC" id="6.3.2.12" evidence="6"/>
<comment type="catalytic activity">
    <reaction evidence="20">
        <text>(6R)-5,10-methylenetetrahydrofolyl-(gamma-L-Glu)(n) + L-glutamate + ATP = (6R)-5,10-methylenetetrahydrofolyl-(gamma-L-Glu)(n+1) + ADP + phosphate + H(+)</text>
        <dbReference type="Rhea" id="RHEA:51912"/>
        <dbReference type="Rhea" id="RHEA-COMP:13257"/>
        <dbReference type="Rhea" id="RHEA-COMP:13258"/>
        <dbReference type="ChEBI" id="CHEBI:15378"/>
        <dbReference type="ChEBI" id="CHEBI:29985"/>
        <dbReference type="ChEBI" id="CHEBI:30616"/>
        <dbReference type="ChEBI" id="CHEBI:43474"/>
        <dbReference type="ChEBI" id="CHEBI:136572"/>
        <dbReference type="ChEBI" id="CHEBI:456216"/>
        <dbReference type="EC" id="6.3.2.17"/>
    </reaction>
</comment>
<dbReference type="Gene3D" id="3.40.1190.10">
    <property type="entry name" value="Mur-like, catalytic domain"/>
    <property type="match status" value="1"/>
</dbReference>
<dbReference type="Gene3D" id="3.90.190.20">
    <property type="entry name" value="Mur ligase, C-terminal domain"/>
    <property type="match status" value="1"/>
</dbReference>
<dbReference type="AlphaFoldDB" id="A0A518CGG9"/>
<accession>A0A518CGG9</accession>
<comment type="catalytic activity">
    <reaction evidence="18">
        <text>(6S)-5,6,7,8-tetrahydrofolyl-(gamma-L-Glu)(n) + L-glutamate + ATP = (6S)-5,6,7,8-tetrahydrofolyl-(gamma-L-Glu)(n+1) + ADP + phosphate + H(+)</text>
        <dbReference type="Rhea" id="RHEA:10580"/>
        <dbReference type="Rhea" id="RHEA-COMP:14738"/>
        <dbReference type="Rhea" id="RHEA-COMP:14740"/>
        <dbReference type="ChEBI" id="CHEBI:15378"/>
        <dbReference type="ChEBI" id="CHEBI:29985"/>
        <dbReference type="ChEBI" id="CHEBI:30616"/>
        <dbReference type="ChEBI" id="CHEBI:43474"/>
        <dbReference type="ChEBI" id="CHEBI:141005"/>
        <dbReference type="ChEBI" id="CHEBI:456216"/>
        <dbReference type="EC" id="6.3.2.17"/>
    </reaction>
</comment>
<dbReference type="GO" id="GO:0005737">
    <property type="term" value="C:cytoplasm"/>
    <property type="evidence" value="ECO:0007669"/>
    <property type="project" value="TreeGrafter"/>
</dbReference>
<organism evidence="25 26">
    <name type="scientific">Polystyrenella longa</name>
    <dbReference type="NCBI Taxonomy" id="2528007"/>
    <lineage>
        <taxon>Bacteria</taxon>
        <taxon>Pseudomonadati</taxon>
        <taxon>Planctomycetota</taxon>
        <taxon>Planctomycetia</taxon>
        <taxon>Planctomycetales</taxon>
        <taxon>Planctomycetaceae</taxon>
        <taxon>Polystyrenella</taxon>
    </lineage>
</organism>
<comment type="catalytic activity">
    <reaction evidence="21">
        <text>7,8-dihydropteroate + L-glutamate + ATP = 7,8-dihydrofolate + ADP + phosphate + H(+)</text>
        <dbReference type="Rhea" id="RHEA:23584"/>
        <dbReference type="ChEBI" id="CHEBI:15378"/>
        <dbReference type="ChEBI" id="CHEBI:17839"/>
        <dbReference type="ChEBI" id="CHEBI:29985"/>
        <dbReference type="ChEBI" id="CHEBI:30616"/>
        <dbReference type="ChEBI" id="CHEBI:43474"/>
        <dbReference type="ChEBI" id="CHEBI:57451"/>
        <dbReference type="ChEBI" id="CHEBI:456216"/>
        <dbReference type="EC" id="6.3.2.12"/>
    </reaction>
</comment>
<dbReference type="NCBIfam" id="TIGR01499">
    <property type="entry name" value="folC"/>
    <property type="match status" value="1"/>
</dbReference>
<evidence type="ECO:0000256" key="15">
    <source>
        <dbReference type="ARBA" id="ARBA00030048"/>
    </source>
</evidence>
<evidence type="ECO:0000256" key="1">
    <source>
        <dbReference type="ARBA" id="ARBA00001946"/>
    </source>
</evidence>
<dbReference type="InterPro" id="IPR018109">
    <property type="entry name" value="Folylpolyglutamate_synth_CS"/>
</dbReference>
<evidence type="ECO:0000259" key="23">
    <source>
        <dbReference type="Pfam" id="PF02875"/>
    </source>
</evidence>
<evidence type="ECO:0000313" key="26">
    <source>
        <dbReference type="Proteomes" id="UP000317178"/>
    </source>
</evidence>
<evidence type="ECO:0000256" key="2">
    <source>
        <dbReference type="ARBA" id="ARBA00002714"/>
    </source>
</evidence>
<keyword evidence="14" id="KW-0289">Folate biosynthesis</keyword>
<keyword evidence="26" id="KW-1185">Reference proteome</keyword>
<comment type="similarity">
    <text evidence="5">Belongs to the folylpolyglutamate synthase family.</text>
</comment>
<evidence type="ECO:0000256" key="22">
    <source>
        <dbReference type="SAM" id="MobiDB-lite"/>
    </source>
</evidence>
<dbReference type="FunFam" id="3.40.1190.10:FF:000011">
    <property type="entry name" value="Folylpolyglutamate synthase/dihydrofolate synthase"/>
    <property type="match status" value="1"/>
</dbReference>
<dbReference type="EMBL" id="CP036281">
    <property type="protein sequence ID" value="QDU78325.1"/>
    <property type="molecule type" value="Genomic_DNA"/>
</dbReference>
<gene>
    <name evidence="25" type="ORF">Pla110_00260</name>
</gene>
<proteinExistence type="inferred from homology"/>
<evidence type="ECO:0000256" key="4">
    <source>
        <dbReference type="ARBA" id="ARBA00005150"/>
    </source>
</evidence>
<evidence type="ECO:0000256" key="18">
    <source>
        <dbReference type="ARBA" id="ARBA00047493"/>
    </source>
</evidence>
<dbReference type="SUPFAM" id="SSF53623">
    <property type="entry name" value="MurD-like peptide ligases, catalytic domain"/>
    <property type="match status" value="1"/>
</dbReference>
<comment type="pathway">
    <text evidence="3">Cofactor biosynthesis; tetrahydrofolate biosynthesis; 7,8-dihydrofolate from 2-amino-4-hydroxy-6-hydroxymethyl-7,8-dihydropteridine diphosphate and 4-aminobenzoate: step 2/2.</text>
</comment>
<evidence type="ECO:0000256" key="8">
    <source>
        <dbReference type="ARBA" id="ARBA00019357"/>
    </source>
</evidence>
<keyword evidence="9 25" id="KW-0436">Ligase</keyword>
<keyword evidence="12" id="KW-0067">ATP-binding</keyword>
<dbReference type="InterPro" id="IPR001645">
    <property type="entry name" value="Folylpolyglutamate_synth"/>
</dbReference>
<dbReference type="GO" id="GO:0004326">
    <property type="term" value="F:tetrahydrofolylpolyglutamate synthase activity"/>
    <property type="evidence" value="ECO:0007669"/>
    <property type="project" value="UniProtKB-EC"/>
</dbReference>
<feature type="domain" description="Mur ligase central" evidence="24">
    <location>
        <begin position="59"/>
        <end position="288"/>
    </location>
</feature>
<evidence type="ECO:0000256" key="6">
    <source>
        <dbReference type="ARBA" id="ARBA00013023"/>
    </source>
</evidence>
<dbReference type="PIRSF" id="PIRSF001563">
    <property type="entry name" value="Folylpolyglu_synth"/>
    <property type="match status" value="1"/>
</dbReference>
<evidence type="ECO:0000256" key="10">
    <source>
        <dbReference type="ARBA" id="ARBA00022723"/>
    </source>
</evidence>
<dbReference type="Proteomes" id="UP000317178">
    <property type="component" value="Chromosome"/>
</dbReference>
<evidence type="ECO:0000256" key="5">
    <source>
        <dbReference type="ARBA" id="ARBA00008276"/>
    </source>
</evidence>
<evidence type="ECO:0000259" key="24">
    <source>
        <dbReference type="Pfam" id="PF08245"/>
    </source>
</evidence>
<evidence type="ECO:0000256" key="13">
    <source>
        <dbReference type="ARBA" id="ARBA00022842"/>
    </source>
</evidence>
<dbReference type="InterPro" id="IPR036565">
    <property type="entry name" value="Mur-like_cat_sf"/>
</dbReference>
<evidence type="ECO:0000256" key="17">
    <source>
        <dbReference type="ARBA" id="ARBA00032510"/>
    </source>
</evidence>
<dbReference type="SUPFAM" id="SSF53244">
    <property type="entry name" value="MurD-like peptide ligases, peptide-binding domain"/>
    <property type="match status" value="1"/>
</dbReference>
<sequence>MRYQVHNYEEAIQFLFERINYERASVGSYSTSDLKLNRMTALLERLGNPQTRIPAIHLAGTKGKGSTATMIANVLQAAGYRTGLFTSPHLHRFEERMVVDGVLPTELELVTLVQQLLPHLEEMDQLPGQMAPTYFEIATALAWMHFLQSNVDYAVLETGLGGRLDTTRLCSPLVTVITCISLDHTNLLGETVEEIAAEKAGILKPGVPLVSGVRDPAAREVIRSIAKQLAVPLTELETNFHIESSAVQFNPETGFTGTMELRTSDNAIVNLQPGLPGLHQAENAALAYQTCELLREQGFAIESEHIQTGINTVRCPLRIELVRSEPIVILDAAHNIASIAALIKTLELVPATNRTVIFASSRDKKTAEMLHELRRGFDRIILTAFQTNPRAIPLDELVPIAETIGFTDIGLAETPIEAWEMASASATSSDLICTTGSFFLAAEIREHLQKLSNANPPSADSHPASFFQKPL</sequence>
<keyword evidence="13" id="KW-0460">Magnesium</keyword>
<comment type="cofactor">
    <cofactor evidence="1">
        <name>Mg(2+)</name>
        <dbReference type="ChEBI" id="CHEBI:18420"/>
    </cofactor>
</comment>
<dbReference type="Pfam" id="PF08245">
    <property type="entry name" value="Mur_ligase_M"/>
    <property type="match status" value="1"/>
</dbReference>
<keyword evidence="11" id="KW-0547">Nucleotide-binding</keyword>
<feature type="domain" description="Mur ligase C-terminal" evidence="23">
    <location>
        <begin position="318"/>
        <end position="438"/>
    </location>
</feature>
<evidence type="ECO:0000256" key="7">
    <source>
        <dbReference type="ARBA" id="ARBA00013025"/>
    </source>
</evidence>
<evidence type="ECO:0000256" key="12">
    <source>
        <dbReference type="ARBA" id="ARBA00022840"/>
    </source>
</evidence>
<comment type="pathway">
    <text evidence="4">Cofactor biosynthesis; tetrahydrofolylpolyglutamate biosynthesis.</text>
</comment>
<dbReference type="GO" id="GO:0046872">
    <property type="term" value="F:metal ion binding"/>
    <property type="evidence" value="ECO:0007669"/>
    <property type="project" value="UniProtKB-KW"/>
</dbReference>
<dbReference type="InterPro" id="IPR036615">
    <property type="entry name" value="Mur_ligase_C_dom_sf"/>
</dbReference>
<dbReference type="RefSeq" id="WP_144991980.1">
    <property type="nucleotide sequence ID" value="NZ_CP036281.1"/>
</dbReference>
<feature type="region of interest" description="Disordered" evidence="22">
    <location>
        <begin position="452"/>
        <end position="471"/>
    </location>
</feature>
<evidence type="ECO:0000256" key="21">
    <source>
        <dbReference type="ARBA" id="ARBA00049161"/>
    </source>
</evidence>
<dbReference type="EC" id="6.3.2.17" evidence="7"/>
<dbReference type="Pfam" id="PF02875">
    <property type="entry name" value="Mur_ligase_C"/>
    <property type="match status" value="1"/>
</dbReference>
<dbReference type="PROSITE" id="PS01011">
    <property type="entry name" value="FOLYLPOLYGLU_SYNT_1"/>
    <property type="match status" value="1"/>
</dbReference>
<comment type="function">
    <text evidence="2">Functions in two distinct reactions of the de novo folate biosynthetic pathway. Catalyzes the addition of a glutamate residue to dihydropteroate (7,8-dihydropteroate or H2Pte) to form dihydrofolate (7,8-dihydrofolate monoglutamate or H2Pte-Glu). Also catalyzes successive additions of L-glutamate to tetrahydrofolate or 10-formyltetrahydrofolate or 5,10-methylenetetrahydrofolate, leading to folylpolyglutamate derivatives.</text>
</comment>
<protein>
    <recommendedName>
        <fullName evidence="8">Dihydrofolate synthase/folylpolyglutamate synthase</fullName>
        <ecNumber evidence="6">6.3.2.12</ecNumber>
        <ecNumber evidence="7">6.3.2.17</ecNumber>
    </recommendedName>
    <alternativeName>
        <fullName evidence="17">Folylpoly-gamma-glutamate synthetase-dihydrofolate synthetase</fullName>
    </alternativeName>
    <alternativeName>
        <fullName evidence="15">Folylpolyglutamate synthetase</fullName>
    </alternativeName>
    <alternativeName>
        <fullName evidence="16">Tetrahydrofolylpolyglutamate synthase</fullName>
    </alternativeName>
</protein>
<dbReference type="PANTHER" id="PTHR11136">
    <property type="entry name" value="FOLYLPOLYGLUTAMATE SYNTHASE-RELATED"/>
    <property type="match status" value="1"/>
</dbReference>
<evidence type="ECO:0000313" key="25">
    <source>
        <dbReference type="EMBL" id="QDU78325.1"/>
    </source>
</evidence>
<dbReference type="KEGG" id="plon:Pla110_00260"/>
<evidence type="ECO:0000256" key="19">
    <source>
        <dbReference type="ARBA" id="ARBA00047808"/>
    </source>
</evidence>
<name>A0A518CGG9_9PLAN</name>
<dbReference type="InterPro" id="IPR013221">
    <property type="entry name" value="Mur_ligase_cen"/>
</dbReference>